<dbReference type="RefSeq" id="WP_053949492.1">
    <property type="nucleotide sequence ID" value="NZ_BAABVV010000033.1"/>
</dbReference>
<name>A0ABP9ZHM5_9LACO</name>
<protein>
    <submittedName>
        <fullName evidence="1">Uncharacterized protein</fullName>
    </submittedName>
</protein>
<reference evidence="1 2" key="1">
    <citation type="submission" date="2024-03" db="EMBL/GenBank/DDBJ databases">
        <title>Inconsistent identification of Apilactobacillus kunkeei-related strains obtained by well-developed overall genome related indices.</title>
        <authorList>
            <person name="Maeno S."/>
            <person name="Endo A."/>
        </authorList>
    </citation>
    <scope>NUCLEOTIDE SEQUENCE [LARGE SCALE GENOMIC DNA]</scope>
    <source>
        <strain evidence="1 2">20H-10</strain>
    </source>
</reference>
<keyword evidence="2" id="KW-1185">Reference proteome</keyword>
<comment type="caution">
    <text evidence="1">The sequence shown here is derived from an EMBL/GenBank/DDBJ whole genome shotgun (WGS) entry which is preliminary data.</text>
</comment>
<sequence length="93" mass="11242">MNLHDFVKENYENGNYDFAKENYQNFHDETLKKETDDFTMGYNQAMQDYQSKHRFKHYPYKLTALLNRMLGNKLSEIVNFTDGYQSAKKQIKR</sequence>
<gene>
    <name evidence="1" type="ORF">AP20H10_06690</name>
</gene>
<organism evidence="1 2">
    <name type="scientific">Apilactobacillus apinorum</name>
    <dbReference type="NCBI Taxonomy" id="1218495"/>
    <lineage>
        <taxon>Bacteria</taxon>
        <taxon>Bacillati</taxon>
        <taxon>Bacillota</taxon>
        <taxon>Bacilli</taxon>
        <taxon>Lactobacillales</taxon>
        <taxon>Lactobacillaceae</taxon>
        <taxon>Apilactobacillus</taxon>
    </lineage>
</organism>
<dbReference type="Proteomes" id="UP001438112">
    <property type="component" value="Unassembled WGS sequence"/>
</dbReference>
<evidence type="ECO:0000313" key="2">
    <source>
        <dbReference type="Proteomes" id="UP001438112"/>
    </source>
</evidence>
<dbReference type="EMBL" id="BAABVV010000033">
    <property type="protein sequence ID" value="GAA6114306.1"/>
    <property type="molecule type" value="Genomic_DNA"/>
</dbReference>
<accession>A0ABP9ZHM5</accession>
<evidence type="ECO:0000313" key="1">
    <source>
        <dbReference type="EMBL" id="GAA6114306.1"/>
    </source>
</evidence>
<proteinExistence type="predicted"/>